<dbReference type="HAMAP" id="MF_03198">
    <property type="entry name" value="Methyltr_EFM6"/>
    <property type="match status" value="1"/>
</dbReference>
<dbReference type="Gene3D" id="3.40.50.150">
    <property type="entry name" value="Vaccinia Virus protein VP39"/>
    <property type="match status" value="1"/>
</dbReference>
<feature type="binding site" evidence="2">
    <location>
        <begin position="94"/>
        <end position="96"/>
    </location>
    <ligand>
        <name>S-adenosyl-L-methionine</name>
        <dbReference type="ChEBI" id="CHEBI:59789"/>
    </ligand>
</feature>
<keyword evidence="1 2" id="KW-0808">Transferase</keyword>
<comment type="function">
    <text evidence="2">S-adenosyl-L-methionine-dependent protein-lysine N-methyltransferase that methylates elongation factor 1-alpha.</text>
</comment>
<gene>
    <name evidence="2" type="primary">EFM6</name>
    <name evidence="3" type="ORF">LAFE_0E10880G</name>
</gene>
<feature type="binding site" evidence="2">
    <location>
        <position position="172"/>
    </location>
    <ligand>
        <name>S-adenosyl-L-methionine</name>
        <dbReference type="ChEBI" id="CHEBI:59789"/>
    </ligand>
</feature>
<name>A0A1G4MDI6_LACFM</name>
<reference evidence="4" key="1">
    <citation type="submission" date="2016-03" db="EMBL/GenBank/DDBJ databases">
        <authorList>
            <person name="Devillers H."/>
        </authorList>
    </citation>
    <scope>NUCLEOTIDE SEQUENCE [LARGE SCALE GENOMIC DNA]</scope>
</reference>
<dbReference type="GO" id="GO:0032259">
    <property type="term" value="P:methylation"/>
    <property type="evidence" value="ECO:0007669"/>
    <property type="project" value="UniProtKB-KW"/>
</dbReference>
<evidence type="ECO:0000313" key="4">
    <source>
        <dbReference type="Proteomes" id="UP000190831"/>
    </source>
</evidence>
<comment type="similarity">
    <text evidence="2">Belongs to the class I-like SAM-binding methyltransferase superfamily. METTL21 family. EFM6 subfamily.</text>
</comment>
<proteinExistence type="inferred from homology"/>
<feature type="binding site" evidence="2">
    <location>
        <position position="149"/>
    </location>
    <ligand>
        <name>S-adenosyl-L-methionine</name>
        <dbReference type="ChEBI" id="CHEBI:59789"/>
    </ligand>
</feature>
<dbReference type="InterPro" id="IPR033684">
    <property type="entry name" value="EFM6"/>
</dbReference>
<dbReference type="OrthoDB" id="407325at2759"/>
<dbReference type="AlphaFoldDB" id="A0A1G4MDI6"/>
<accession>A0A1G4MDI6</accession>
<keyword evidence="2" id="KW-0963">Cytoplasm</keyword>
<protein>
    <recommendedName>
        <fullName evidence="2">Protein-lysine N-methyltransferase EFM6</fullName>
        <ecNumber evidence="2">2.1.1.-</ecNumber>
    </recommendedName>
    <alternativeName>
        <fullName evidence="2">Elongation factor methyltransferase 6</fullName>
    </alternativeName>
</protein>
<keyword evidence="2" id="KW-0949">S-adenosyl-L-methionine</keyword>
<dbReference type="Proteomes" id="UP000190831">
    <property type="component" value="Chromosome E"/>
</dbReference>
<dbReference type="EC" id="2.1.1.-" evidence="2"/>
<dbReference type="GO" id="GO:0005829">
    <property type="term" value="C:cytosol"/>
    <property type="evidence" value="ECO:0007669"/>
    <property type="project" value="TreeGrafter"/>
</dbReference>
<comment type="subcellular location">
    <subcellularLocation>
        <location evidence="2">Cytoplasm</location>
    </subcellularLocation>
</comment>
<dbReference type="SUPFAM" id="SSF53335">
    <property type="entry name" value="S-adenosyl-L-methionine-dependent methyltransferases"/>
    <property type="match status" value="1"/>
</dbReference>
<evidence type="ECO:0000313" key="3">
    <source>
        <dbReference type="EMBL" id="SCW01952.1"/>
    </source>
</evidence>
<dbReference type="PANTHER" id="PTHR14614">
    <property type="entry name" value="HEPATOCELLULAR CARCINOMA-ASSOCIATED ANTIGEN"/>
    <property type="match status" value="1"/>
</dbReference>
<feature type="binding site" evidence="2">
    <location>
        <position position="54"/>
    </location>
    <ligand>
        <name>S-adenosyl-L-methionine</name>
        <dbReference type="ChEBI" id="CHEBI:59789"/>
    </ligand>
</feature>
<dbReference type="InterPro" id="IPR019410">
    <property type="entry name" value="Methyltransf_16"/>
</dbReference>
<dbReference type="STRING" id="4955.A0A1G4MDI6"/>
<dbReference type="PANTHER" id="PTHR14614:SF152">
    <property type="entry name" value="PROTEIN-LYSINE N-METHYLTRANSFERASE EFM6"/>
    <property type="match status" value="1"/>
</dbReference>
<organism evidence="3 4">
    <name type="scientific">Lachancea fermentati</name>
    <name type="common">Zygosaccharomyces fermentati</name>
    <dbReference type="NCBI Taxonomy" id="4955"/>
    <lineage>
        <taxon>Eukaryota</taxon>
        <taxon>Fungi</taxon>
        <taxon>Dikarya</taxon>
        <taxon>Ascomycota</taxon>
        <taxon>Saccharomycotina</taxon>
        <taxon>Saccharomycetes</taxon>
        <taxon>Saccharomycetales</taxon>
        <taxon>Saccharomycetaceae</taxon>
        <taxon>Lachancea</taxon>
    </lineage>
</organism>
<dbReference type="GO" id="GO:0016279">
    <property type="term" value="F:protein-lysine N-methyltransferase activity"/>
    <property type="evidence" value="ECO:0007669"/>
    <property type="project" value="UniProtKB-UniRule"/>
</dbReference>
<keyword evidence="2" id="KW-0489">Methyltransferase</keyword>
<dbReference type="OMA" id="ATHMLRD"/>
<dbReference type="EMBL" id="LT598488">
    <property type="protein sequence ID" value="SCW01952.1"/>
    <property type="molecule type" value="Genomic_DNA"/>
</dbReference>
<feature type="binding site" evidence="2">
    <location>
        <position position="121"/>
    </location>
    <ligand>
        <name>S-adenosyl-L-methionine</name>
        <dbReference type="ChEBI" id="CHEBI:59789"/>
    </ligand>
</feature>
<sequence length="252" mass="28735">MEDFFDFSSQLMELTPSRPVEHLGDSDLSFGGKLQPALKIHEDGGESGCGGKVWIAGELLCEFLLEKSDSNGVLSKWQHEKDSQIPLQTVLELGSGTGLVGLCLGMMCKFRCEDSQIYITDIDQLVPLMERNIELNKIQNNVIAKKLWWGEPLESVFAPKEGIRTVDLILAADCVYLEKAFPLLEKTLLDLTDCEQPPVVLMSYKKRRKADKNFFRNIKKNFLVSEIKDFARYDQYLKQRTHLFQLIRITKA</sequence>
<dbReference type="InterPro" id="IPR029063">
    <property type="entry name" value="SAM-dependent_MTases_sf"/>
</dbReference>
<evidence type="ECO:0000256" key="2">
    <source>
        <dbReference type="HAMAP-Rule" id="MF_03198"/>
    </source>
</evidence>
<evidence type="ECO:0000256" key="1">
    <source>
        <dbReference type="ARBA" id="ARBA00022679"/>
    </source>
</evidence>
<keyword evidence="4" id="KW-1185">Reference proteome</keyword>
<dbReference type="Pfam" id="PF10294">
    <property type="entry name" value="Methyltransf_16"/>
    <property type="match status" value="1"/>
</dbReference>